<feature type="domain" description="Ricin B lectin" evidence="2">
    <location>
        <begin position="87"/>
        <end position="169"/>
    </location>
</feature>
<protein>
    <recommendedName>
        <fullName evidence="2">Ricin B lectin domain-containing protein</fullName>
    </recommendedName>
</protein>
<evidence type="ECO:0000313" key="3">
    <source>
        <dbReference type="EMBL" id="KAF7299369.1"/>
    </source>
</evidence>
<dbReference type="InterPro" id="IPR035992">
    <property type="entry name" value="Ricin_B-like_lectins"/>
</dbReference>
<reference evidence="3" key="1">
    <citation type="submission" date="2020-05" db="EMBL/GenBank/DDBJ databases">
        <title>Mycena genomes resolve the evolution of fungal bioluminescence.</title>
        <authorList>
            <person name="Tsai I.J."/>
        </authorList>
    </citation>
    <scope>NUCLEOTIDE SEQUENCE</scope>
    <source>
        <strain evidence="3">171206Taipei</strain>
    </source>
</reference>
<name>A0A8H6VZ10_9AGAR</name>
<sequence>MNSLLFIVCVAFKFALADVFVFDLHPPSSPSTCMGFVNSSINAPSTLTPCFTSLPTRPNPPTQGFFAIYPTSVAQSGDFGSVAVNMVTSSSTNLCLTVPGGNIDDNVQVQAQTCLSPAKNRQLWRMLNGPSSNTVIIQWDAQGKCLTKAGTTVTTVDCNGSTSQVWAVTFGVTR</sequence>
<evidence type="ECO:0000259" key="2">
    <source>
        <dbReference type="Pfam" id="PF00652"/>
    </source>
</evidence>
<dbReference type="GeneID" id="59348031"/>
<keyword evidence="1" id="KW-0732">Signal</keyword>
<dbReference type="AlphaFoldDB" id="A0A8H6VZ10"/>
<feature type="chain" id="PRO_5034349754" description="Ricin B lectin domain-containing protein" evidence="1">
    <location>
        <begin position="18"/>
        <end position="174"/>
    </location>
</feature>
<dbReference type="OrthoDB" id="2908290at2759"/>
<proteinExistence type="predicted"/>
<dbReference type="EMBL" id="JACAZF010000007">
    <property type="protein sequence ID" value="KAF7299369.1"/>
    <property type="molecule type" value="Genomic_DNA"/>
</dbReference>
<dbReference type="PROSITE" id="PS50231">
    <property type="entry name" value="RICIN_B_LECTIN"/>
    <property type="match status" value="1"/>
</dbReference>
<feature type="signal peptide" evidence="1">
    <location>
        <begin position="1"/>
        <end position="17"/>
    </location>
</feature>
<keyword evidence="4" id="KW-1185">Reference proteome</keyword>
<dbReference type="Pfam" id="PF00652">
    <property type="entry name" value="Ricin_B_lectin"/>
    <property type="match status" value="1"/>
</dbReference>
<dbReference type="InterPro" id="IPR000772">
    <property type="entry name" value="Ricin_B_lectin"/>
</dbReference>
<evidence type="ECO:0000313" key="4">
    <source>
        <dbReference type="Proteomes" id="UP000636479"/>
    </source>
</evidence>
<dbReference type="CDD" id="cd00161">
    <property type="entry name" value="beta-trefoil_Ricin-like"/>
    <property type="match status" value="1"/>
</dbReference>
<dbReference type="SUPFAM" id="SSF50370">
    <property type="entry name" value="Ricin B-like lectins"/>
    <property type="match status" value="1"/>
</dbReference>
<gene>
    <name evidence="3" type="ORF">MIND_00886200</name>
</gene>
<dbReference type="RefSeq" id="XP_037218757.1">
    <property type="nucleotide sequence ID" value="XM_037365515.1"/>
</dbReference>
<accession>A0A8H6VZ10</accession>
<dbReference type="Proteomes" id="UP000636479">
    <property type="component" value="Unassembled WGS sequence"/>
</dbReference>
<dbReference type="Gene3D" id="2.80.10.50">
    <property type="match status" value="1"/>
</dbReference>
<evidence type="ECO:0000256" key="1">
    <source>
        <dbReference type="SAM" id="SignalP"/>
    </source>
</evidence>
<comment type="caution">
    <text evidence="3">The sequence shown here is derived from an EMBL/GenBank/DDBJ whole genome shotgun (WGS) entry which is preliminary data.</text>
</comment>
<organism evidence="3 4">
    <name type="scientific">Mycena indigotica</name>
    <dbReference type="NCBI Taxonomy" id="2126181"/>
    <lineage>
        <taxon>Eukaryota</taxon>
        <taxon>Fungi</taxon>
        <taxon>Dikarya</taxon>
        <taxon>Basidiomycota</taxon>
        <taxon>Agaricomycotina</taxon>
        <taxon>Agaricomycetes</taxon>
        <taxon>Agaricomycetidae</taxon>
        <taxon>Agaricales</taxon>
        <taxon>Marasmiineae</taxon>
        <taxon>Mycenaceae</taxon>
        <taxon>Mycena</taxon>
    </lineage>
</organism>